<dbReference type="InterPro" id="IPR035628">
    <property type="entry name" value="TcpC_C"/>
</dbReference>
<organism evidence="2 3">
    <name type="scientific">Kroppenstedtia guangzhouensis</name>
    <dbReference type="NCBI Taxonomy" id="1274356"/>
    <lineage>
        <taxon>Bacteria</taxon>
        <taxon>Bacillati</taxon>
        <taxon>Bacillota</taxon>
        <taxon>Bacilli</taxon>
        <taxon>Bacillales</taxon>
        <taxon>Thermoactinomycetaceae</taxon>
        <taxon>Kroppenstedtia</taxon>
    </lineage>
</organism>
<comment type="caution">
    <text evidence="2">The sequence shown here is derived from an EMBL/GenBank/DDBJ whole genome shotgun (WGS) entry which is preliminary data.</text>
</comment>
<gene>
    <name evidence="2" type="ORF">GCM10007416_34050</name>
</gene>
<dbReference type="InterPro" id="IPR024735">
    <property type="entry name" value="TcpC"/>
</dbReference>
<accession>A0ABQ1H523</accession>
<dbReference type="Proteomes" id="UP000617979">
    <property type="component" value="Unassembled WGS sequence"/>
</dbReference>
<dbReference type="CDD" id="cd16428">
    <property type="entry name" value="TcpC_C"/>
    <property type="match status" value="1"/>
</dbReference>
<protein>
    <submittedName>
        <fullName evidence="2">Transposase</fullName>
    </submittedName>
</protein>
<dbReference type="Gene3D" id="3.10.450.540">
    <property type="match status" value="2"/>
</dbReference>
<evidence type="ECO:0000256" key="1">
    <source>
        <dbReference type="SAM" id="MobiDB-lite"/>
    </source>
</evidence>
<sequence length="287" mass="32566">MKSKWVMVGFYVFLVYTALSTTLAWATRLDLIGGETEAGGKQQQEVAAGEEIPPSAEAFAKNFVKEYLFWTQGSEDSRAQRLDPYLGEGLDAQAGFEFSKELAWDSYTVSRDVWDIQKKKGEYHATVYAETVMTKGKDKKRVDRWVEITFLPAGDSYVMKEAPRLVAPPEASQPEKKEEESMDSAPSEVQRSIEGFLQIFFKHYTTGSPEEIGYHFLSQKTDPGLTGILGLTEIREVQVFETDQKDTYRVDCQVDFQDLASGGKIQAPYTLYLVNRQGRWMVVNLER</sequence>
<dbReference type="RefSeq" id="WP_188433685.1">
    <property type="nucleotide sequence ID" value="NZ_BMEX01000028.1"/>
</dbReference>
<name>A0ABQ1H523_9BACL</name>
<evidence type="ECO:0000313" key="3">
    <source>
        <dbReference type="Proteomes" id="UP000617979"/>
    </source>
</evidence>
<evidence type="ECO:0000313" key="2">
    <source>
        <dbReference type="EMBL" id="GGA58041.1"/>
    </source>
</evidence>
<proteinExistence type="predicted"/>
<dbReference type="Pfam" id="PF12642">
    <property type="entry name" value="TpcC"/>
    <property type="match status" value="1"/>
</dbReference>
<dbReference type="CDD" id="cd16386">
    <property type="entry name" value="TcpC_N"/>
    <property type="match status" value="1"/>
</dbReference>
<reference evidence="3" key="1">
    <citation type="journal article" date="2019" name="Int. J. Syst. Evol. Microbiol.">
        <title>The Global Catalogue of Microorganisms (GCM) 10K type strain sequencing project: providing services to taxonomists for standard genome sequencing and annotation.</title>
        <authorList>
            <consortium name="The Broad Institute Genomics Platform"/>
            <consortium name="The Broad Institute Genome Sequencing Center for Infectious Disease"/>
            <person name="Wu L."/>
            <person name="Ma J."/>
        </authorList>
    </citation>
    <scope>NUCLEOTIDE SEQUENCE [LARGE SCALE GENOMIC DNA]</scope>
    <source>
        <strain evidence="3">CGMCC 1.12404</strain>
    </source>
</reference>
<keyword evidence="3" id="KW-1185">Reference proteome</keyword>
<feature type="region of interest" description="Disordered" evidence="1">
    <location>
        <begin position="165"/>
        <end position="187"/>
    </location>
</feature>
<dbReference type="EMBL" id="BMEX01000028">
    <property type="protein sequence ID" value="GGA58041.1"/>
    <property type="molecule type" value="Genomic_DNA"/>
</dbReference>